<dbReference type="Proteomes" id="UP000799118">
    <property type="component" value="Unassembled WGS sequence"/>
</dbReference>
<proteinExistence type="predicted"/>
<dbReference type="AlphaFoldDB" id="A0A6A4H2N3"/>
<accession>A0A6A4H2N3</accession>
<dbReference type="EMBL" id="ML769594">
    <property type="protein sequence ID" value="KAE9392479.1"/>
    <property type="molecule type" value="Genomic_DNA"/>
</dbReference>
<evidence type="ECO:0000313" key="3">
    <source>
        <dbReference type="Proteomes" id="UP000799118"/>
    </source>
</evidence>
<sequence>MRVQRCIVSSAEDSTRAIAPAAFIVPRWFKIWQFRSEQNCGQRPVLQHQEVHQKHVACTHIWFKQRAITVRGEHVEFSDLGKQPALPRLLRCIRKVIPVVAVGDDDDRRNVESLEWCGVMNIVVIKKHVRLHCYGHTASRESQDGGHNGVSRLGSEGLRGLSKGE</sequence>
<keyword evidence="3" id="KW-1185">Reference proteome</keyword>
<reference evidence="2" key="1">
    <citation type="journal article" date="2019" name="Environ. Microbiol.">
        <title>Fungal ecological strategies reflected in gene transcription - a case study of two litter decomposers.</title>
        <authorList>
            <person name="Barbi F."/>
            <person name="Kohler A."/>
            <person name="Barry K."/>
            <person name="Baskaran P."/>
            <person name="Daum C."/>
            <person name="Fauchery L."/>
            <person name="Ihrmark K."/>
            <person name="Kuo A."/>
            <person name="LaButti K."/>
            <person name="Lipzen A."/>
            <person name="Morin E."/>
            <person name="Grigoriev I.V."/>
            <person name="Henrissat B."/>
            <person name="Lindahl B."/>
            <person name="Martin F."/>
        </authorList>
    </citation>
    <scope>NUCLEOTIDE SEQUENCE</scope>
    <source>
        <strain evidence="2">JB14</strain>
    </source>
</reference>
<name>A0A6A4H2N3_9AGAR</name>
<gene>
    <name evidence="2" type="ORF">BT96DRAFT_979363</name>
</gene>
<evidence type="ECO:0000313" key="2">
    <source>
        <dbReference type="EMBL" id="KAE9392479.1"/>
    </source>
</evidence>
<protein>
    <submittedName>
        <fullName evidence="2">Uncharacterized protein</fullName>
    </submittedName>
</protein>
<evidence type="ECO:0000256" key="1">
    <source>
        <dbReference type="SAM" id="MobiDB-lite"/>
    </source>
</evidence>
<organism evidence="2 3">
    <name type="scientific">Gymnopus androsaceus JB14</name>
    <dbReference type="NCBI Taxonomy" id="1447944"/>
    <lineage>
        <taxon>Eukaryota</taxon>
        <taxon>Fungi</taxon>
        <taxon>Dikarya</taxon>
        <taxon>Basidiomycota</taxon>
        <taxon>Agaricomycotina</taxon>
        <taxon>Agaricomycetes</taxon>
        <taxon>Agaricomycetidae</taxon>
        <taxon>Agaricales</taxon>
        <taxon>Marasmiineae</taxon>
        <taxon>Omphalotaceae</taxon>
        <taxon>Gymnopus</taxon>
    </lineage>
</organism>
<feature type="region of interest" description="Disordered" evidence="1">
    <location>
        <begin position="138"/>
        <end position="165"/>
    </location>
</feature>